<keyword evidence="4 14" id="KW-0813">Transport</keyword>
<proteinExistence type="inferred from homology"/>
<comment type="function">
    <text evidence="1">Component of the type II secretion system inner membrane complex required for the energy-dependent secretion of extracellular factors such as proteases and toxins from the periplasm.</text>
</comment>
<evidence type="ECO:0000256" key="12">
    <source>
        <dbReference type="ARBA" id="ARBA00023136"/>
    </source>
</evidence>
<keyword evidence="19" id="KW-1185">Reference proteome</keyword>
<organism evidence="18 19">
    <name type="scientific">Marinospirillum insulare</name>
    <dbReference type="NCBI Taxonomy" id="217169"/>
    <lineage>
        <taxon>Bacteria</taxon>
        <taxon>Pseudomonadati</taxon>
        <taxon>Pseudomonadota</taxon>
        <taxon>Gammaproteobacteria</taxon>
        <taxon>Oceanospirillales</taxon>
        <taxon>Oceanospirillaceae</taxon>
        <taxon>Marinospirillum</taxon>
    </lineage>
</organism>
<protein>
    <recommendedName>
        <fullName evidence="13">General secretion pathway protein F</fullName>
    </recommendedName>
</protein>
<feature type="compositionally biased region" description="Polar residues" evidence="15">
    <location>
        <begin position="42"/>
        <end position="57"/>
    </location>
</feature>
<evidence type="ECO:0000256" key="16">
    <source>
        <dbReference type="SAM" id="Phobius"/>
    </source>
</evidence>
<dbReference type="PROSITE" id="PS00874">
    <property type="entry name" value="T2SP_F"/>
    <property type="match status" value="1"/>
</dbReference>
<evidence type="ECO:0000313" key="18">
    <source>
        <dbReference type="EMBL" id="GLR63085.1"/>
    </source>
</evidence>
<keyword evidence="12 16" id="KW-0472">Membrane</keyword>
<dbReference type="InterPro" id="IPR003004">
    <property type="entry name" value="GspF/PilC"/>
</dbReference>
<evidence type="ECO:0000256" key="10">
    <source>
        <dbReference type="ARBA" id="ARBA00022927"/>
    </source>
</evidence>
<keyword evidence="9" id="KW-0106">Calcium</keyword>
<keyword evidence="8" id="KW-0479">Metal-binding</keyword>
<comment type="similarity">
    <text evidence="3 14">Belongs to the GSP F family.</text>
</comment>
<keyword evidence="10" id="KW-0653">Protein transport</keyword>
<evidence type="ECO:0000256" key="3">
    <source>
        <dbReference type="ARBA" id="ARBA00005745"/>
    </source>
</evidence>
<evidence type="ECO:0000256" key="14">
    <source>
        <dbReference type="RuleBase" id="RU003923"/>
    </source>
</evidence>
<evidence type="ECO:0000256" key="7">
    <source>
        <dbReference type="ARBA" id="ARBA00022692"/>
    </source>
</evidence>
<evidence type="ECO:0000256" key="4">
    <source>
        <dbReference type="ARBA" id="ARBA00022448"/>
    </source>
</evidence>
<dbReference type="NCBIfam" id="TIGR02120">
    <property type="entry name" value="GspF"/>
    <property type="match status" value="1"/>
</dbReference>
<evidence type="ECO:0000256" key="8">
    <source>
        <dbReference type="ARBA" id="ARBA00022723"/>
    </source>
</evidence>
<evidence type="ECO:0000256" key="1">
    <source>
        <dbReference type="ARBA" id="ARBA00002684"/>
    </source>
</evidence>
<evidence type="ECO:0000256" key="6">
    <source>
        <dbReference type="ARBA" id="ARBA00022519"/>
    </source>
</evidence>
<comment type="caution">
    <text evidence="18">The sequence shown here is derived from an EMBL/GenBank/DDBJ whole genome shotgun (WGS) entry which is preliminary data.</text>
</comment>
<dbReference type="InterPro" id="IPR042094">
    <property type="entry name" value="T2SS_GspF_sf"/>
</dbReference>
<keyword evidence="11 16" id="KW-1133">Transmembrane helix</keyword>
<dbReference type="InterPro" id="IPR001992">
    <property type="entry name" value="T2SS_GspF/T4SS_PilC_CS"/>
</dbReference>
<reference evidence="19" key="1">
    <citation type="journal article" date="2019" name="Int. J. Syst. Evol. Microbiol.">
        <title>The Global Catalogue of Microorganisms (GCM) 10K type strain sequencing project: providing services to taxonomists for standard genome sequencing and annotation.</title>
        <authorList>
            <consortium name="The Broad Institute Genomics Platform"/>
            <consortium name="The Broad Institute Genome Sequencing Center for Infectious Disease"/>
            <person name="Wu L."/>
            <person name="Ma J."/>
        </authorList>
    </citation>
    <scope>NUCLEOTIDE SEQUENCE [LARGE SCALE GENOMIC DNA]</scope>
    <source>
        <strain evidence="19">NBRC 100033</strain>
    </source>
</reference>
<keyword evidence="7 14" id="KW-0812">Transmembrane</keyword>
<evidence type="ECO:0000256" key="5">
    <source>
        <dbReference type="ARBA" id="ARBA00022475"/>
    </source>
</evidence>
<dbReference type="PANTHER" id="PTHR30012:SF0">
    <property type="entry name" value="TYPE II SECRETION SYSTEM PROTEIN F-RELATED"/>
    <property type="match status" value="1"/>
</dbReference>
<sequence length="415" mass="45850">MATFKYQALDKQGKLIKGVLEADSERHARQLLREEALFPRKVQTTGEGKGNQATSGGQAKKSQRKKNLTGLLTHDQKTLFTRQLATLVAAGLPLETALETLARQAETEKQRSLIQGVRSKVREGHNLASTLKHWPKTFENLYCALVAAGEKAGRLDQVLMRLADYLETSQKQRQKARMAMAYPVVLTLVSLGIVIALMSFVVPRIVSQFDHAGQTLPAITRGLIWLSDAIRDWGLVAGGVFLLLVLAVRFLLSKPSIKLKWHARQLKLPMLGRLVKALNTARLARTVAILTASGIPLLDALQVARNTLNNVFLQQVVDGLIDQVREGVSLNRALEQSGHFPPMMTYMVASGEASGELDQMLVRVADLQDNEFQQKVDVTLTLFEPLMILFMGGVVLTIVLAILLPIMQLNDVLKI</sequence>
<dbReference type="InterPro" id="IPR018076">
    <property type="entry name" value="T2SS_GspF_dom"/>
</dbReference>
<dbReference type="Pfam" id="PF00482">
    <property type="entry name" value="T2SSF"/>
    <property type="match status" value="2"/>
</dbReference>
<evidence type="ECO:0000256" key="13">
    <source>
        <dbReference type="ARBA" id="ARBA00030750"/>
    </source>
</evidence>
<feature type="transmembrane region" description="Helical" evidence="16">
    <location>
        <begin position="386"/>
        <end position="407"/>
    </location>
</feature>
<dbReference type="EMBL" id="BSOR01000011">
    <property type="protein sequence ID" value="GLR63085.1"/>
    <property type="molecule type" value="Genomic_DNA"/>
</dbReference>
<gene>
    <name evidence="18" type="primary">etpF</name>
    <name evidence="18" type="ORF">GCM10007878_05200</name>
</gene>
<evidence type="ECO:0000259" key="17">
    <source>
        <dbReference type="Pfam" id="PF00482"/>
    </source>
</evidence>
<dbReference type="Gene3D" id="1.20.81.30">
    <property type="entry name" value="Type II secretion system (T2SS), domain F"/>
    <property type="match status" value="2"/>
</dbReference>
<comment type="subcellular location">
    <subcellularLocation>
        <location evidence="2 14">Cell inner membrane</location>
        <topology evidence="2 14">Multi-pass membrane protein</topology>
    </subcellularLocation>
</comment>
<feature type="region of interest" description="Disordered" evidence="15">
    <location>
        <begin position="36"/>
        <end position="65"/>
    </location>
</feature>
<dbReference type="RefSeq" id="WP_027850205.1">
    <property type="nucleotide sequence ID" value="NZ_BSOR01000011.1"/>
</dbReference>
<dbReference type="Proteomes" id="UP001156682">
    <property type="component" value="Unassembled WGS sequence"/>
</dbReference>
<dbReference type="PRINTS" id="PR00812">
    <property type="entry name" value="BCTERIALGSPF"/>
</dbReference>
<evidence type="ECO:0000256" key="9">
    <source>
        <dbReference type="ARBA" id="ARBA00022837"/>
    </source>
</evidence>
<name>A0ABQ5ZSI0_9GAMM</name>
<dbReference type="PANTHER" id="PTHR30012">
    <property type="entry name" value="GENERAL SECRETION PATHWAY PROTEIN"/>
    <property type="match status" value="1"/>
</dbReference>
<evidence type="ECO:0000256" key="2">
    <source>
        <dbReference type="ARBA" id="ARBA00004429"/>
    </source>
</evidence>
<evidence type="ECO:0000313" key="19">
    <source>
        <dbReference type="Proteomes" id="UP001156682"/>
    </source>
</evidence>
<evidence type="ECO:0000256" key="15">
    <source>
        <dbReference type="SAM" id="MobiDB-lite"/>
    </source>
</evidence>
<feature type="domain" description="Type II secretion system protein GspF" evidence="17">
    <location>
        <begin position="284"/>
        <end position="405"/>
    </location>
</feature>
<keyword evidence="6" id="KW-0997">Cell inner membrane</keyword>
<feature type="domain" description="Type II secretion system protein GspF" evidence="17">
    <location>
        <begin position="80"/>
        <end position="203"/>
    </location>
</feature>
<evidence type="ECO:0000256" key="11">
    <source>
        <dbReference type="ARBA" id="ARBA00022989"/>
    </source>
</evidence>
<feature type="transmembrane region" description="Helical" evidence="16">
    <location>
        <begin position="233"/>
        <end position="252"/>
    </location>
</feature>
<keyword evidence="5" id="KW-1003">Cell membrane</keyword>
<accession>A0ABQ5ZSI0</accession>
<feature type="transmembrane region" description="Helical" evidence="16">
    <location>
        <begin position="179"/>
        <end position="202"/>
    </location>
</feature>
<dbReference type="InterPro" id="IPR011850">
    <property type="entry name" value="T2SS_GspF"/>
</dbReference>